<dbReference type="EC" id="1.21.4.1" evidence="2"/>
<dbReference type="EMBL" id="PKGS01000007">
    <property type="protein sequence ID" value="PKZ15242.1"/>
    <property type="molecule type" value="Genomic_DNA"/>
</dbReference>
<protein>
    <submittedName>
        <fullName evidence="2">D-proline reductase proprotein prdA</fullName>
        <ecNumber evidence="2">1.21.4.1</ecNumber>
    </submittedName>
</protein>
<reference evidence="2 4" key="2">
    <citation type="submission" date="2018-06" db="EMBL/GenBank/DDBJ databases">
        <authorList>
            <consortium name="Pathogen Informatics"/>
            <person name="Doyle S."/>
        </authorList>
    </citation>
    <scope>NUCLEOTIDE SEQUENCE [LARGE SCALE GENOMIC DNA]</scope>
    <source>
        <strain evidence="2 4">NCTC9810</strain>
    </source>
</reference>
<dbReference type="RefSeq" id="WP_101540775.1">
    <property type="nucleotide sequence ID" value="NZ_CALTZC010000029.1"/>
</dbReference>
<dbReference type="Proteomes" id="UP000255124">
    <property type="component" value="Unassembled WGS sequence"/>
</dbReference>
<dbReference type="Proteomes" id="UP000234335">
    <property type="component" value="Unassembled WGS sequence"/>
</dbReference>
<evidence type="ECO:0000313" key="2">
    <source>
        <dbReference type="EMBL" id="SUU93385.1"/>
    </source>
</evidence>
<sequence>MALTHEQAQANLDKKAVLALRSVKGTEITENLLEDPAMFDQLEDLGLIEIPKDTLTIGQVLGAQTKDLVEGLTAITADLVDTSNVVSAKESSDQITNEQAIEAATTSEDVDISFDFSETENNGFVIYIEEGKDIKLEFEF</sequence>
<evidence type="ECO:0000313" key="3">
    <source>
        <dbReference type="Proteomes" id="UP000234335"/>
    </source>
</evidence>
<dbReference type="EMBL" id="UFTA01000002">
    <property type="protein sequence ID" value="SUU93385.1"/>
    <property type="molecule type" value="Genomic_DNA"/>
</dbReference>
<dbReference type="OrthoDB" id="5808629at2"/>
<dbReference type="AlphaFoldDB" id="A0A2I1M545"/>
<name>A0A2I1M545_9FIRM</name>
<keyword evidence="3" id="KW-1185">Reference proteome</keyword>
<dbReference type="GO" id="GO:0050002">
    <property type="term" value="F:D-proline reductase activity"/>
    <property type="evidence" value="ECO:0007669"/>
    <property type="project" value="UniProtKB-EC"/>
</dbReference>
<evidence type="ECO:0000313" key="4">
    <source>
        <dbReference type="Proteomes" id="UP000255124"/>
    </source>
</evidence>
<keyword evidence="2" id="KW-0560">Oxidoreductase</keyword>
<organism evidence="1 3">
    <name type="scientific">Anaerococcus octavius</name>
    <dbReference type="NCBI Taxonomy" id="54007"/>
    <lineage>
        <taxon>Bacteria</taxon>
        <taxon>Bacillati</taxon>
        <taxon>Bacillota</taxon>
        <taxon>Tissierellia</taxon>
        <taxon>Tissierellales</taxon>
        <taxon>Peptoniphilaceae</taxon>
        <taxon>Anaerococcus</taxon>
    </lineage>
</organism>
<proteinExistence type="predicted"/>
<evidence type="ECO:0000313" key="1">
    <source>
        <dbReference type="EMBL" id="PKZ15242.1"/>
    </source>
</evidence>
<accession>A0A2I1M545</accession>
<reference evidence="1 3" key="1">
    <citation type="submission" date="2017-12" db="EMBL/GenBank/DDBJ databases">
        <title>Phylogenetic diversity of female urinary microbiome.</title>
        <authorList>
            <person name="Thomas-White K."/>
            <person name="Wolfe A.J."/>
        </authorList>
    </citation>
    <scope>NUCLEOTIDE SEQUENCE [LARGE SCALE GENOMIC DNA]</scope>
    <source>
        <strain evidence="1 3">UMB0119</strain>
    </source>
</reference>
<gene>
    <name evidence="2" type="primary">prdA_1</name>
    <name evidence="1" type="ORF">CYJ34_08095</name>
    <name evidence="2" type="ORF">NCTC9810_01743</name>
</gene>